<keyword evidence="5" id="KW-0547">Nucleotide-binding</keyword>
<evidence type="ECO:0000256" key="3">
    <source>
        <dbReference type="ARBA" id="ARBA00022553"/>
    </source>
</evidence>
<dbReference type="SMART" id="SM00387">
    <property type="entry name" value="HATPase_c"/>
    <property type="match status" value="1"/>
</dbReference>
<protein>
    <recommendedName>
        <fullName evidence="2">histidine kinase</fullName>
        <ecNumber evidence="2">2.7.13.3</ecNumber>
    </recommendedName>
</protein>
<dbReference type="EC" id="2.7.13.3" evidence="2"/>
<keyword evidence="9" id="KW-0812">Transmembrane</keyword>
<dbReference type="PANTHER" id="PTHR24421:SF10">
    <property type="entry name" value="NITRATE_NITRITE SENSOR PROTEIN NARQ"/>
    <property type="match status" value="1"/>
</dbReference>
<accession>A0A9X2EHX8</accession>
<evidence type="ECO:0000256" key="6">
    <source>
        <dbReference type="ARBA" id="ARBA00022777"/>
    </source>
</evidence>
<keyword evidence="9" id="KW-1133">Transmembrane helix</keyword>
<dbReference type="EMBL" id="JAMRXG010000032">
    <property type="protein sequence ID" value="MCM6778983.1"/>
    <property type="molecule type" value="Genomic_DNA"/>
</dbReference>
<evidence type="ECO:0000313" key="12">
    <source>
        <dbReference type="Proteomes" id="UP001139157"/>
    </source>
</evidence>
<dbReference type="CDD" id="cd16917">
    <property type="entry name" value="HATPase_UhpB-NarQ-NarX-like"/>
    <property type="match status" value="1"/>
</dbReference>
<proteinExistence type="predicted"/>
<keyword evidence="9" id="KW-0472">Membrane</keyword>
<dbReference type="GO" id="GO:0005524">
    <property type="term" value="F:ATP binding"/>
    <property type="evidence" value="ECO:0007669"/>
    <property type="project" value="UniProtKB-KW"/>
</dbReference>
<evidence type="ECO:0000256" key="9">
    <source>
        <dbReference type="SAM" id="Phobius"/>
    </source>
</evidence>
<dbReference type="InterPro" id="IPR036890">
    <property type="entry name" value="HATPase_C_sf"/>
</dbReference>
<keyword evidence="8" id="KW-0902">Two-component regulatory system</keyword>
<dbReference type="InterPro" id="IPR003594">
    <property type="entry name" value="HATPase_dom"/>
</dbReference>
<dbReference type="InterPro" id="IPR025828">
    <property type="entry name" value="Put_sensor_dom"/>
</dbReference>
<keyword evidence="12" id="KW-1185">Reference proteome</keyword>
<dbReference type="InterPro" id="IPR011712">
    <property type="entry name" value="Sig_transdc_His_kin_sub3_dim/P"/>
</dbReference>
<name>A0A9X2EHX8_9NOCA</name>
<dbReference type="SUPFAM" id="SSF55874">
    <property type="entry name" value="ATPase domain of HSP90 chaperone/DNA topoisomerase II/histidine kinase"/>
    <property type="match status" value="1"/>
</dbReference>
<dbReference type="PANTHER" id="PTHR24421">
    <property type="entry name" value="NITRATE/NITRITE SENSOR PROTEIN NARX-RELATED"/>
    <property type="match status" value="1"/>
</dbReference>
<organism evidence="11 12">
    <name type="scientific">Nocardia pulmonis</name>
    <dbReference type="NCBI Taxonomy" id="2951408"/>
    <lineage>
        <taxon>Bacteria</taxon>
        <taxon>Bacillati</taxon>
        <taxon>Actinomycetota</taxon>
        <taxon>Actinomycetes</taxon>
        <taxon>Mycobacteriales</taxon>
        <taxon>Nocardiaceae</taxon>
        <taxon>Nocardia</taxon>
    </lineage>
</organism>
<dbReference type="GO" id="GO:0016020">
    <property type="term" value="C:membrane"/>
    <property type="evidence" value="ECO:0007669"/>
    <property type="project" value="InterPro"/>
</dbReference>
<evidence type="ECO:0000256" key="2">
    <source>
        <dbReference type="ARBA" id="ARBA00012438"/>
    </source>
</evidence>
<evidence type="ECO:0000256" key="7">
    <source>
        <dbReference type="ARBA" id="ARBA00022840"/>
    </source>
</evidence>
<comment type="catalytic activity">
    <reaction evidence="1">
        <text>ATP + protein L-histidine = ADP + protein N-phospho-L-histidine.</text>
        <dbReference type="EC" id="2.7.13.3"/>
    </reaction>
</comment>
<dbReference type="GO" id="GO:0000155">
    <property type="term" value="F:phosphorelay sensor kinase activity"/>
    <property type="evidence" value="ECO:0007669"/>
    <property type="project" value="InterPro"/>
</dbReference>
<dbReference type="Proteomes" id="UP001139157">
    <property type="component" value="Unassembled WGS sequence"/>
</dbReference>
<dbReference type="AlphaFoldDB" id="A0A9X2EHX8"/>
<dbReference type="InterPro" id="IPR050482">
    <property type="entry name" value="Sensor_HK_TwoCompSys"/>
</dbReference>
<reference evidence="11" key="1">
    <citation type="submission" date="2022-06" db="EMBL/GenBank/DDBJ databases">
        <title>Novel species in genus nocardia.</title>
        <authorList>
            <person name="Li F."/>
        </authorList>
    </citation>
    <scope>NUCLEOTIDE SEQUENCE</scope>
    <source>
        <strain evidence="11">CDC141</strain>
    </source>
</reference>
<dbReference type="Gene3D" id="3.30.565.10">
    <property type="entry name" value="Histidine kinase-like ATPase, C-terminal domain"/>
    <property type="match status" value="1"/>
</dbReference>
<evidence type="ECO:0000256" key="5">
    <source>
        <dbReference type="ARBA" id="ARBA00022741"/>
    </source>
</evidence>
<feature type="transmembrane region" description="Helical" evidence="9">
    <location>
        <begin position="21"/>
        <end position="44"/>
    </location>
</feature>
<keyword evidence="6" id="KW-0418">Kinase</keyword>
<sequence length="418" mass="44719">MTYFRRLSIPVRRRVSALWPAIRYLLIGGATSMLAILVVCGLAVEGALCLIGVGVPAVTEVMRLIRWLAGFERRRAGRELGESIVEPYRPLTGSLGRRVVTVLTDPASFRDISWLILHAATGPVAAALAVGLPIDAVYKLVTSLLWQHIPAWSISDHGFAVNSWSRAVLNALIAIPVGVLALQLPRLARLQALMARWLLTPTRGARLADRVAELSATRAAALDAHAAELRRIERDLHDGTQARLAAVIMQLGIADQLHDRDPQASRDLIRTGQDTATTALTELRQVVRSIYPPVLSDRGLEGAVSALAARCPIPCTIDLNNVGRRPAAVEAAVYFVIAETLANATKHSAADHISLSITGTNHALSIVIRDNGIGGACEHPEGGLAGIRRRVEAFDGEMTLTSAAGGPTVVRVELPCGS</sequence>
<keyword evidence="4" id="KW-0808">Transferase</keyword>
<evidence type="ECO:0000313" key="11">
    <source>
        <dbReference type="EMBL" id="MCM6778983.1"/>
    </source>
</evidence>
<dbReference type="GO" id="GO:0046983">
    <property type="term" value="F:protein dimerization activity"/>
    <property type="evidence" value="ECO:0007669"/>
    <property type="project" value="InterPro"/>
</dbReference>
<dbReference type="RefSeq" id="WP_251918780.1">
    <property type="nucleotide sequence ID" value="NZ_JAMRXG010000032.1"/>
</dbReference>
<dbReference type="Pfam" id="PF07730">
    <property type="entry name" value="HisKA_3"/>
    <property type="match status" value="1"/>
</dbReference>
<gene>
    <name evidence="11" type="ORF">NDR86_36455</name>
</gene>
<dbReference type="Pfam" id="PF02518">
    <property type="entry name" value="HATPase_c"/>
    <property type="match status" value="1"/>
</dbReference>
<dbReference type="Pfam" id="PF13796">
    <property type="entry name" value="Sensor"/>
    <property type="match status" value="1"/>
</dbReference>
<feature type="domain" description="Histidine kinase/HSP90-like ATPase" evidence="10">
    <location>
        <begin position="328"/>
        <end position="418"/>
    </location>
</feature>
<evidence type="ECO:0000259" key="10">
    <source>
        <dbReference type="SMART" id="SM00387"/>
    </source>
</evidence>
<dbReference type="Gene3D" id="1.20.5.1930">
    <property type="match status" value="1"/>
</dbReference>
<evidence type="ECO:0000256" key="4">
    <source>
        <dbReference type="ARBA" id="ARBA00022679"/>
    </source>
</evidence>
<comment type="caution">
    <text evidence="11">The sequence shown here is derived from an EMBL/GenBank/DDBJ whole genome shotgun (WGS) entry which is preliminary data.</text>
</comment>
<keyword evidence="7" id="KW-0067">ATP-binding</keyword>
<evidence type="ECO:0000256" key="8">
    <source>
        <dbReference type="ARBA" id="ARBA00023012"/>
    </source>
</evidence>
<keyword evidence="3" id="KW-0597">Phosphoprotein</keyword>
<evidence type="ECO:0000256" key="1">
    <source>
        <dbReference type="ARBA" id="ARBA00000085"/>
    </source>
</evidence>